<dbReference type="AlphaFoldDB" id="A0A9D4YQK1"/>
<evidence type="ECO:0000313" key="1">
    <source>
        <dbReference type="EMBL" id="KAH7984326.1"/>
    </source>
</evidence>
<proteinExistence type="predicted"/>
<dbReference type="EMBL" id="JABSTV010001245">
    <property type="protein sequence ID" value="KAH7984326.1"/>
    <property type="molecule type" value="Genomic_DNA"/>
</dbReference>
<comment type="caution">
    <text evidence="1">The sequence shown here is derived from an EMBL/GenBank/DDBJ whole genome shotgun (WGS) entry which is preliminary data.</text>
</comment>
<reference evidence="1" key="2">
    <citation type="submission" date="2021-09" db="EMBL/GenBank/DDBJ databases">
        <authorList>
            <person name="Jia N."/>
            <person name="Wang J."/>
            <person name="Shi W."/>
            <person name="Du L."/>
            <person name="Sun Y."/>
            <person name="Zhan W."/>
            <person name="Jiang J."/>
            <person name="Wang Q."/>
            <person name="Zhang B."/>
            <person name="Ji P."/>
            <person name="Sakyi L.B."/>
            <person name="Cui X."/>
            <person name="Yuan T."/>
            <person name="Jiang B."/>
            <person name="Yang W."/>
            <person name="Lam T.T.-Y."/>
            <person name="Chang Q."/>
            <person name="Ding S."/>
            <person name="Wang X."/>
            <person name="Zhu J."/>
            <person name="Ruan X."/>
            <person name="Zhao L."/>
            <person name="Wei J."/>
            <person name="Que T."/>
            <person name="Du C."/>
            <person name="Cheng J."/>
            <person name="Dai P."/>
            <person name="Han X."/>
            <person name="Huang E."/>
            <person name="Gao Y."/>
            <person name="Liu J."/>
            <person name="Shao H."/>
            <person name="Ye R."/>
            <person name="Li L."/>
            <person name="Wei W."/>
            <person name="Wang X."/>
            <person name="Wang C."/>
            <person name="Huo Q."/>
            <person name="Li W."/>
            <person name="Guo W."/>
            <person name="Chen H."/>
            <person name="Chen S."/>
            <person name="Zhou L."/>
            <person name="Zhou L."/>
            <person name="Ni X."/>
            <person name="Tian J."/>
            <person name="Zhou Y."/>
            <person name="Sheng Y."/>
            <person name="Liu T."/>
            <person name="Pan Y."/>
            <person name="Xia L."/>
            <person name="Li J."/>
            <person name="Zhao F."/>
            <person name="Cao W."/>
        </authorList>
    </citation>
    <scope>NUCLEOTIDE SEQUENCE</scope>
    <source>
        <strain evidence="1">Rsan-2018</strain>
        <tissue evidence="1">Larvae</tissue>
    </source>
</reference>
<gene>
    <name evidence="1" type="ORF">HPB52_019401</name>
</gene>
<accession>A0A9D4YQK1</accession>
<evidence type="ECO:0000313" key="2">
    <source>
        <dbReference type="Proteomes" id="UP000821837"/>
    </source>
</evidence>
<sequence length="84" mass="9798">MRADEIAEAQRMAQLERLSGTRTGRRILDQLGIRYHEARGLKEALLPEVRDAILTENIPRNMHPVHDLQRRKRRAVAILKQHGR</sequence>
<dbReference type="Proteomes" id="UP000821837">
    <property type="component" value="Chromosome 1"/>
</dbReference>
<protein>
    <submittedName>
        <fullName evidence="1">Uncharacterized protein</fullName>
    </submittedName>
</protein>
<reference evidence="1" key="1">
    <citation type="journal article" date="2020" name="Cell">
        <title>Large-Scale Comparative Analyses of Tick Genomes Elucidate Their Genetic Diversity and Vector Capacities.</title>
        <authorList>
            <consortium name="Tick Genome and Microbiome Consortium (TIGMIC)"/>
            <person name="Jia N."/>
            <person name="Wang J."/>
            <person name="Shi W."/>
            <person name="Du L."/>
            <person name="Sun Y."/>
            <person name="Zhan W."/>
            <person name="Jiang J.F."/>
            <person name="Wang Q."/>
            <person name="Zhang B."/>
            <person name="Ji P."/>
            <person name="Bell-Sakyi L."/>
            <person name="Cui X.M."/>
            <person name="Yuan T.T."/>
            <person name="Jiang B.G."/>
            <person name="Yang W.F."/>
            <person name="Lam T.T."/>
            <person name="Chang Q.C."/>
            <person name="Ding S.J."/>
            <person name="Wang X.J."/>
            <person name="Zhu J.G."/>
            <person name="Ruan X.D."/>
            <person name="Zhao L."/>
            <person name="Wei J.T."/>
            <person name="Ye R.Z."/>
            <person name="Que T.C."/>
            <person name="Du C.H."/>
            <person name="Zhou Y.H."/>
            <person name="Cheng J.X."/>
            <person name="Dai P.F."/>
            <person name="Guo W.B."/>
            <person name="Han X.H."/>
            <person name="Huang E.J."/>
            <person name="Li L.F."/>
            <person name="Wei W."/>
            <person name="Gao Y.C."/>
            <person name="Liu J.Z."/>
            <person name="Shao H.Z."/>
            <person name="Wang X."/>
            <person name="Wang C.C."/>
            <person name="Yang T.C."/>
            <person name="Huo Q.B."/>
            <person name="Li W."/>
            <person name="Chen H.Y."/>
            <person name="Chen S.E."/>
            <person name="Zhou L.G."/>
            <person name="Ni X.B."/>
            <person name="Tian J.H."/>
            <person name="Sheng Y."/>
            <person name="Liu T."/>
            <person name="Pan Y.S."/>
            <person name="Xia L.Y."/>
            <person name="Li J."/>
            <person name="Zhao F."/>
            <person name="Cao W.C."/>
        </authorList>
    </citation>
    <scope>NUCLEOTIDE SEQUENCE</scope>
    <source>
        <strain evidence="1">Rsan-2018</strain>
    </source>
</reference>
<organism evidence="1 2">
    <name type="scientific">Rhipicephalus sanguineus</name>
    <name type="common">Brown dog tick</name>
    <name type="synonym">Ixodes sanguineus</name>
    <dbReference type="NCBI Taxonomy" id="34632"/>
    <lineage>
        <taxon>Eukaryota</taxon>
        <taxon>Metazoa</taxon>
        <taxon>Ecdysozoa</taxon>
        <taxon>Arthropoda</taxon>
        <taxon>Chelicerata</taxon>
        <taxon>Arachnida</taxon>
        <taxon>Acari</taxon>
        <taxon>Parasitiformes</taxon>
        <taxon>Ixodida</taxon>
        <taxon>Ixodoidea</taxon>
        <taxon>Ixodidae</taxon>
        <taxon>Rhipicephalinae</taxon>
        <taxon>Rhipicephalus</taxon>
        <taxon>Rhipicephalus</taxon>
    </lineage>
</organism>
<name>A0A9D4YQK1_RHISA</name>
<keyword evidence="2" id="KW-1185">Reference proteome</keyword>